<dbReference type="AlphaFoldDB" id="A0A8C4LRS0"/>
<dbReference type="GO" id="GO:0004551">
    <property type="term" value="F:dinucleotide phosphatase activity"/>
    <property type="evidence" value="ECO:0007669"/>
    <property type="project" value="TreeGrafter"/>
</dbReference>
<keyword evidence="6" id="KW-0677">Repeat</keyword>
<evidence type="ECO:0000313" key="13">
    <source>
        <dbReference type="Ensembl" id="ENSEASP00005015918.1"/>
    </source>
</evidence>
<dbReference type="FunFam" id="4.10.410.20:FF:000001">
    <property type="entry name" value="Ectonucleotide pyrophosphatase/phosphodiesterase family member 2"/>
    <property type="match status" value="1"/>
</dbReference>
<feature type="domain" description="SMB" evidence="12">
    <location>
        <begin position="55"/>
        <end position="99"/>
    </location>
</feature>
<dbReference type="InterPro" id="IPR017850">
    <property type="entry name" value="Alkaline_phosphatase_core_sf"/>
</dbReference>
<dbReference type="GO" id="GO:0004528">
    <property type="term" value="F:phosphodiesterase I activity"/>
    <property type="evidence" value="ECO:0007669"/>
    <property type="project" value="TreeGrafter"/>
</dbReference>
<keyword evidence="4" id="KW-0964">Secreted</keyword>
<evidence type="ECO:0000256" key="10">
    <source>
        <dbReference type="ARBA" id="ARBA00023157"/>
    </source>
</evidence>
<keyword evidence="7" id="KW-0378">Hydrolase</keyword>
<dbReference type="Pfam" id="PF01033">
    <property type="entry name" value="Somatomedin_B"/>
    <property type="match status" value="2"/>
</dbReference>
<dbReference type="GO" id="GO:0003676">
    <property type="term" value="F:nucleic acid binding"/>
    <property type="evidence" value="ECO:0007669"/>
    <property type="project" value="InterPro"/>
</dbReference>
<evidence type="ECO:0000259" key="12">
    <source>
        <dbReference type="PROSITE" id="PS50958"/>
    </source>
</evidence>
<accession>A0A8C4LRS0</accession>
<dbReference type="InterPro" id="IPR001212">
    <property type="entry name" value="Somatomedin_B_dom"/>
</dbReference>
<dbReference type="PROSITE" id="PS00524">
    <property type="entry name" value="SMB_1"/>
    <property type="match status" value="2"/>
</dbReference>
<dbReference type="InterPro" id="IPR044929">
    <property type="entry name" value="DNA/RNA_non-sp_Endonuclease_sf"/>
</dbReference>
<dbReference type="GO" id="GO:0009986">
    <property type="term" value="C:cell surface"/>
    <property type="evidence" value="ECO:0007669"/>
    <property type="project" value="TreeGrafter"/>
</dbReference>
<feature type="domain" description="SMB" evidence="12">
    <location>
        <begin position="14"/>
        <end position="54"/>
    </location>
</feature>
<dbReference type="FunFam" id="3.40.720.10:FF:000145">
    <property type="entry name" value="Uncharacterized protein"/>
    <property type="match status" value="1"/>
</dbReference>
<dbReference type="GO" id="GO:0030247">
    <property type="term" value="F:polysaccharide binding"/>
    <property type="evidence" value="ECO:0007669"/>
    <property type="project" value="InterPro"/>
</dbReference>
<dbReference type="GO" id="GO:0030505">
    <property type="term" value="P:inorganic diphosphate transport"/>
    <property type="evidence" value="ECO:0007669"/>
    <property type="project" value="TreeGrafter"/>
</dbReference>
<protein>
    <submittedName>
        <fullName evidence="13">Ectonucleotide pyrophosphatase/phosphodiesterase 1</fullName>
    </submittedName>
</protein>
<dbReference type="InterPro" id="IPR020821">
    <property type="entry name" value="ENPP1-3/EXOG-like_nuc-like"/>
</dbReference>
<sequence length="749" mass="85546">LGCIFGLKPSCAKEVKSCKGRCFERTFGNCRCDSACVDLGNCCLDYQETCIEPERIWTCSKFRCGEKRLSRSLCSCSDDCRDKDDCCINYSSACLGEKSWVQETCENINEPQCPAGPVYPTKTFPNHYSIVTGLYPESHGIIDNKMYDPKMNASFALKSKEKFNPKWYKGEPIWLTAKYQGLKAGTFFWPGSDVKINGLFPDIYKIYNGSVPFEERILAVLKWLQLPKDERPHFYTLYLEEPDSSGHSHGPVSSEVIRALQRVDNMVGMLMDGLKGLNLHRCLNLILISDHGMEQASCKKYAHLDKYLGDVKDIKLVYGPAARLRPSDVPDKYYSFNYEGLARNLSCRELNQHFKPYLKHFLPKRLHFAKNDRIEPLTFYLDPQWQLALNPPAEKHCQGGFHGSDNVFSNMQALFIGYGPGFQHGAEVDSFENIEVYNLMCDLLNLIPASNNGTHGSLNHLLKNPIYTPTHPKEVSSLVQCPFTRTPRNNLGCSCNPSVKNIIKRGTLPYGRPRVIQKNSTICLLYQHQFVSGYSHDILMPLWTSYTVDRNANFSNCLYQDLRVSLSPVHECSFYKNNAKLSYGFLSPPRKLCFFLLPVIWHYFHGTLLQRYAQERNGVNVVSGPVFDSDFDGRYDSSETLKQRVRNQEVLIPTHFFIVLTSCKDPDQAPSQCENLDASAFILPHRTDNSESCHGKQESSWVEELLRLHRARITDVEQITGLSFYQERKEPVSDILKLKTHLPIFNQED</sequence>
<keyword evidence="8" id="KW-0862">Zinc</keyword>
<dbReference type="GO" id="GO:0046034">
    <property type="term" value="P:ATP metabolic process"/>
    <property type="evidence" value="ECO:0007669"/>
    <property type="project" value="TreeGrafter"/>
</dbReference>
<dbReference type="SUPFAM" id="SSF90188">
    <property type="entry name" value="Somatomedin B domain"/>
    <property type="match status" value="2"/>
</dbReference>
<dbReference type="SMART" id="SM00201">
    <property type="entry name" value="SO"/>
    <property type="match status" value="2"/>
</dbReference>
<keyword evidence="9" id="KW-0106">Calcium</keyword>
<dbReference type="Pfam" id="PF01663">
    <property type="entry name" value="Phosphodiest"/>
    <property type="match status" value="1"/>
</dbReference>
<evidence type="ECO:0000256" key="11">
    <source>
        <dbReference type="ARBA" id="ARBA00023180"/>
    </source>
</evidence>
<reference evidence="13" key="1">
    <citation type="submission" date="2023-03" db="UniProtKB">
        <authorList>
            <consortium name="Ensembl"/>
        </authorList>
    </citation>
    <scope>IDENTIFICATION</scope>
</reference>
<dbReference type="Gene3D" id="4.10.410.20">
    <property type="match status" value="2"/>
</dbReference>
<evidence type="ECO:0000256" key="7">
    <source>
        <dbReference type="ARBA" id="ARBA00022801"/>
    </source>
</evidence>
<dbReference type="InterPro" id="IPR001604">
    <property type="entry name" value="Endo_G_ENPP1-like_dom"/>
</dbReference>
<dbReference type="SUPFAM" id="SSF54060">
    <property type="entry name" value="His-Me finger endonucleases"/>
    <property type="match status" value="1"/>
</dbReference>
<evidence type="ECO:0000256" key="5">
    <source>
        <dbReference type="ARBA" id="ARBA00022723"/>
    </source>
</evidence>
<dbReference type="GO" id="GO:0005044">
    <property type="term" value="F:scavenger receptor activity"/>
    <property type="evidence" value="ECO:0007669"/>
    <property type="project" value="InterPro"/>
</dbReference>
<dbReference type="Ensembl" id="ENSEAST00005017304.1">
    <property type="protein sequence ID" value="ENSEASP00005015918.1"/>
    <property type="gene ID" value="ENSEASG00005009938.1"/>
</dbReference>
<gene>
    <name evidence="13" type="primary">ENPP1</name>
</gene>
<dbReference type="InterPro" id="IPR036024">
    <property type="entry name" value="Somatomedin_B-like_dom_sf"/>
</dbReference>
<evidence type="ECO:0000256" key="4">
    <source>
        <dbReference type="ARBA" id="ARBA00022525"/>
    </source>
</evidence>
<dbReference type="PRINTS" id="PR00022">
    <property type="entry name" value="SOMATOMEDINB"/>
</dbReference>
<keyword evidence="10" id="KW-1015">Disulfide bond</keyword>
<dbReference type="GO" id="GO:0045599">
    <property type="term" value="P:negative regulation of fat cell differentiation"/>
    <property type="evidence" value="ECO:0007669"/>
    <property type="project" value="TreeGrafter"/>
</dbReference>
<comment type="cofactor">
    <cofactor evidence="1">
        <name>Zn(2+)</name>
        <dbReference type="ChEBI" id="CHEBI:29105"/>
    </cofactor>
</comment>
<dbReference type="Gene3D" id="3.40.570.10">
    <property type="entry name" value="Extracellular Endonuclease, subunit A"/>
    <property type="match status" value="2"/>
</dbReference>
<keyword evidence="11" id="KW-0325">Glycoprotein</keyword>
<evidence type="ECO:0000256" key="2">
    <source>
        <dbReference type="ARBA" id="ARBA00004613"/>
    </source>
</evidence>
<dbReference type="InterPro" id="IPR020436">
    <property type="entry name" value="SMB_chordata"/>
</dbReference>
<evidence type="ECO:0000256" key="6">
    <source>
        <dbReference type="ARBA" id="ARBA00022737"/>
    </source>
</evidence>
<evidence type="ECO:0000256" key="1">
    <source>
        <dbReference type="ARBA" id="ARBA00001947"/>
    </source>
</evidence>
<evidence type="ECO:0000256" key="3">
    <source>
        <dbReference type="ARBA" id="ARBA00010594"/>
    </source>
</evidence>
<dbReference type="GO" id="GO:0030500">
    <property type="term" value="P:regulation of bone mineralization"/>
    <property type="evidence" value="ECO:0007669"/>
    <property type="project" value="TreeGrafter"/>
</dbReference>
<comment type="similarity">
    <text evidence="3">Belongs to the nucleotide pyrophosphatase/phosphodiesterase family.</text>
</comment>
<dbReference type="InterPro" id="IPR044925">
    <property type="entry name" value="His-Me_finger_sf"/>
</dbReference>
<dbReference type="GO" id="GO:0006955">
    <property type="term" value="P:immune response"/>
    <property type="evidence" value="ECO:0007669"/>
    <property type="project" value="InterPro"/>
</dbReference>
<comment type="subcellular location">
    <subcellularLocation>
        <location evidence="2">Secreted</location>
    </subcellularLocation>
</comment>
<evidence type="ECO:0000256" key="9">
    <source>
        <dbReference type="ARBA" id="ARBA00022837"/>
    </source>
</evidence>
<name>A0A8C4LRS0_EQUAS</name>
<proteinExistence type="inferred from homology"/>
<dbReference type="GO" id="GO:0005576">
    <property type="term" value="C:extracellular region"/>
    <property type="evidence" value="ECO:0007669"/>
    <property type="project" value="UniProtKB-SubCell"/>
</dbReference>
<evidence type="ECO:0000256" key="8">
    <source>
        <dbReference type="ARBA" id="ARBA00022833"/>
    </source>
</evidence>
<keyword evidence="5" id="KW-0479">Metal-binding</keyword>
<dbReference type="PANTHER" id="PTHR10151:SF77">
    <property type="entry name" value="ECTONUCLEOTIDE PYROPHOSPHATASE_PHOSPHODIESTERASE FAMILY MEMBER 1"/>
    <property type="match status" value="1"/>
</dbReference>
<dbReference type="InterPro" id="IPR002591">
    <property type="entry name" value="Phosphodiest/P_Trfase"/>
</dbReference>
<dbReference type="PANTHER" id="PTHR10151">
    <property type="entry name" value="ECTONUCLEOTIDE PYROPHOSPHATASE/PHOSPHODIESTERASE"/>
    <property type="match status" value="1"/>
</dbReference>
<dbReference type="PROSITE" id="PS50958">
    <property type="entry name" value="SMB_2"/>
    <property type="match status" value="2"/>
</dbReference>
<dbReference type="SMART" id="SM00892">
    <property type="entry name" value="Endonuclease_NS"/>
    <property type="match status" value="1"/>
</dbReference>
<organism evidence="13">
    <name type="scientific">Equus asinus asinus</name>
    <dbReference type="NCBI Taxonomy" id="83772"/>
    <lineage>
        <taxon>Eukaryota</taxon>
        <taxon>Metazoa</taxon>
        <taxon>Chordata</taxon>
        <taxon>Craniata</taxon>
        <taxon>Vertebrata</taxon>
        <taxon>Euteleostomi</taxon>
        <taxon>Mammalia</taxon>
        <taxon>Eutheria</taxon>
        <taxon>Laurasiatheria</taxon>
        <taxon>Perissodactyla</taxon>
        <taxon>Equidae</taxon>
        <taxon>Equus</taxon>
    </lineage>
</organism>
<dbReference type="GO" id="GO:0009143">
    <property type="term" value="P:nucleoside triphosphate catabolic process"/>
    <property type="evidence" value="ECO:0007669"/>
    <property type="project" value="TreeGrafter"/>
</dbReference>
<dbReference type="FunFam" id="4.10.410.20:FF:000003">
    <property type="entry name" value="Ectonucleotide pyrophosphatase/phosphodiesterase family member 1"/>
    <property type="match status" value="1"/>
</dbReference>
<dbReference type="SUPFAM" id="SSF53649">
    <property type="entry name" value="Alkaline phosphatase-like"/>
    <property type="match status" value="1"/>
</dbReference>
<dbReference type="GO" id="GO:0046872">
    <property type="term" value="F:metal ion binding"/>
    <property type="evidence" value="ECO:0007669"/>
    <property type="project" value="UniProtKB-KW"/>
</dbReference>
<dbReference type="Gene3D" id="3.40.720.10">
    <property type="entry name" value="Alkaline Phosphatase, subunit A"/>
    <property type="match status" value="1"/>
</dbReference>
<dbReference type="SMART" id="SM00477">
    <property type="entry name" value="NUC"/>
    <property type="match status" value="1"/>
</dbReference>
<dbReference type="CDD" id="cd16018">
    <property type="entry name" value="Enpp"/>
    <property type="match status" value="1"/>
</dbReference>
<dbReference type="CDD" id="cd00091">
    <property type="entry name" value="NUC"/>
    <property type="match status" value="1"/>
</dbReference>